<sequence length="192" mass="21845">MYFSANWTLFTFSCSLTSIFPYSRSLLIVIFGCSKVGGPSREFTSLFPMFSTPIPVIHFHTPSNIVSSENTSTNTNSVFASRRPVELLHTTVTNKRGIQSRKVVTRDNNRHSRVLLFIVHARKLNVGWVISNVHKRSVNHLVVHSVLSRSIHPTSTCIEIVDEQHTHFPLTDYICCLAVHQRSRFLVLRHSS</sequence>
<reference evidence="1 2" key="1">
    <citation type="journal article" date="2016" name="Sci. Rep.">
        <title>The genome sequence of the outbreeding globe artichoke constructed de novo incorporating a phase-aware low-pass sequencing strategy of F1 progeny.</title>
        <authorList>
            <person name="Scaglione D."/>
            <person name="Reyes-Chin-Wo S."/>
            <person name="Acquadro A."/>
            <person name="Froenicke L."/>
            <person name="Portis E."/>
            <person name="Beitel C."/>
            <person name="Tirone M."/>
            <person name="Mauro R."/>
            <person name="Lo Monaco A."/>
            <person name="Mauromicale G."/>
            <person name="Faccioli P."/>
            <person name="Cattivelli L."/>
            <person name="Rieseberg L."/>
            <person name="Michelmore R."/>
            <person name="Lanteri S."/>
        </authorList>
    </citation>
    <scope>NUCLEOTIDE SEQUENCE [LARGE SCALE GENOMIC DNA]</scope>
    <source>
        <strain evidence="1">2C</strain>
    </source>
</reference>
<dbReference type="EMBL" id="LEKV01002356">
    <property type="protein sequence ID" value="KVI03372.1"/>
    <property type="molecule type" value="Genomic_DNA"/>
</dbReference>
<dbReference type="AlphaFoldDB" id="A0A103Y6F2"/>
<keyword evidence="2" id="KW-1185">Reference proteome</keyword>
<dbReference type="Gramene" id="KVI03372">
    <property type="protein sequence ID" value="KVI03372"/>
    <property type="gene ID" value="Ccrd_018324"/>
</dbReference>
<evidence type="ECO:0000313" key="2">
    <source>
        <dbReference type="Proteomes" id="UP000243975"/>
    </source>
</evidence>
<gene>
    <name evidence="1" type="ORF">Ccrd_018324</name>
</gene>
<organism evidence="1 2">
    <name type="scientific">Cynara cardunculus var. scolymus</name>
    <name type="common">Globe artichoke</name>
    <name type="synonym">Cynara scolymus</name>
    <dbReference type="NCBI Taxonomy" id="59895"/>
    <lineage>
        <taxon>Eukaryota</taxon>
        <taxon>Viridiplantae</taxon>
        <taxon>Streptophyta</taxon>
        <taxon>Embryophyta</taxon>
        <taxon>Tracheophyta</taxon>
        <taxon>Spermatophyta</taxon>
        <taxon>Magnoliopsida</taxon>
        <taxon>eudicotyledons</taxon>
        <taxon>Gunneridae</taxon>
        <taxon>Pentapetalae</taxon>
        <taxon>asterids</taxon>
        <taxon>campanulids</taxon>
        <taxon>Asterales</taxon>
        <taxon>Asteraceae</taxon>
        <taxon>Carduoideae</taxon>
        <taxon>Cardueae</taxon>
        <taxon>Carduinae</taxon>
        <taxon>Cynara</taxon>
    </lineage>
</organism>
<proteinExistence type="predicted"/>
<protein>
    <submittedName>
        <fullName evidence="1">Uncharacterized protein</fullName>
    </submittedName>
</protein>
<dbReference type="Proteomes" id="UP000243975">
    <property type="component" value="Unassembled WGS sequence"/>
</dbReference>
<evidence type="ECO:0000313" key="1">
    <source>
        <dbReference type="EMBL" id="KVI03372.1"/>
    </source>
</evidence>
<name>A0A103Y6F2_CYNCS</name>
<accession>A0A103Y6F2</accession>
<comment type="caution">
    <text evidence="1">The sequence shown here is derived from an EMBL/GenBank/DDBJ whole genome shotgun (WGS) entry which is preliminary data.</text>
</comment>